<name>A0AA49IVQ6_9PROT</name>
<organism evidence="1">
    <name type="scientific">Candidatus Nitricoxidivorans perseverans</name>
    <dbReference type="NCBI Taxonomy" id="2975601"/>
    <lineage>
        <taxon>Bacteria</taxon>
        <taxon>Pseudomonadati</taxon>
        <taxon>Pseudomonadota</taxon>
        <taxon>Betaproteobacteria</taxon>
        <taxon>Nitrosomonadales</taxon>
        <taxon>Sterolibacteriaceae</taxon>
        <taxon>Candidatus Nitricoxidivorans</taxon>
    </lineage>
</organism>
<reference evidence="1" key="1">
    <citation type="journal article" date="2023" name="Nat. Microbiol.">
        <title>Enrichment and characterization of a nitric oxide-reducing microbial community in a continuous bioreactor.</title>
        <authorList>
            <person name="Garrido-Amador P."/>
            <person name="Stortenbeker N."/>
            <person name="Wessels H.J.C.T."/>
            <person name="Speth D.R."/>
            <person name="Garcia-Heredia I."/>
            <person name="Kartal B."/>
        </authorList>
    </citation>
    <scope>NUCLEOTIDE SEQUENCE</scope>
    <source>
        <strain evidence="1">MAG1</strain>
    </source>
</reference>
<dbReference type="EMBL" id="CP107246">
    <property type="protein sequence ID" value="WIM05877.1"/>
    <property type="molecule type" value="Genomic_DNA"/>
</dbReference>
<dbReference type="KEGG" id="npv:OHM77_00885"/>
<proteinExistence type="predicted"/>
<accession>A0AA49IVQ6</accession>
<protein>
    <submittedName>
        <fullName evidence="1">Uncharacterized protein</fullName>
    </submittedName>
</protein>
<dbReference type="AlphaFoldDB" id="A0AA49IVQ6"/>
<evidence type="ECO:0000313" key="1">
    <source>
        <dbReference type="EMBL" id="WIM05877.1"/>
    </source>
</evidence>
<sequence>MSAPHGLEVFRQYFADFADQYVLIGGTASFLAMDAAGLDARLTKDLDIVLLAEALTPEFGRTFWRFVDAGGYGVQQEAAAPRRFYRFSKPADPAFPAMLELFSRLPDGIRNSPPRVLTPIPFDESVASLSAILLDDEYYAMLHQGMVRFEGLSWVNERVLIPLKMKAWLDLRERKAAGHAVDEKDIRKHFNDVLRLSRILPLDARVPLPEAVGADVATFIGAAQSQPDHTASLKLGTGVTLASLLNDLQRVFV</sequence>
<gene>
    <name evidence="1" type="ORF">OHM77_00885</name>
</gene>
<dbReference type="Proteomes" id="UP001234916">
    <property type="component" value="Chromosome"/>
</dbReference>